<feature type="region of interest" description="Disordered" evidence="2">
    <location>
        <begin position="1"/>
        <end position="26"/>
    </location>
</feature>
<dbReference type="OrthoDB" id="9786516at2"/>
<dbReference type="InterPro" id="IPR054612">
    <property type="entry name" value="Phage_capsid-like_C"/>
</dbReference>
<dbReference type="AlphaFoldDB" id="A0A348FXT8"/>
<evidence type="ECO:0000256" key="1">
    <source>
        <dbReference type="ARBA" id="ARBA00004328"/>
    </source>
</evidence>
<dbReference type="Gene3D" id="3.30.2400.10">
    <property type="entry name" value="Major capsid protein gp5"/>
    <property type="match status" value="1"/>
</dbReference>
<proteinExistence type="predicted"/>
<dbReference type="Pfam" id="PF05065">
    <property type="entry name" value="Phage_capsid"/>
    <property type="match status" value="1"/>
</dbReference>
<evidence type="ECO:0000256" key="2">
    <source>
        <dbReference type="SAM" id="MobiDB-lite"/>
    </source>
</evidence>
<dbReference type="EMBL" id="AP018907">
    <property type="protein sequence ID" value="BBF92121.1"/>
    <property type="molecule type" value="Genomic_DNA"/>
</dbReference>
<dbReference type="KEGG" id="blag:BLTE_08060"/>
<feature type="domain" description="Phage capsid-like C-terminal" evidence="3">
    <location>
        <begin position="117"/>
        <end position="389"/>
    </location>
</feature>
<comment type="subcellular location">
    <subcellularLocation>
        <location evidence="1">Virion</location>
    </subcellularLocation>
</comment>
<name>A0A348FXT8_9HYPH</name>
<evidence type="ECO:0000259" key="3">
    <source>
        <dbReference type="Pfam" id="PF05065"/>
    </source>
</evidence>
<gene>
    <name evidence="4" type="ORF">BLTE_08060</name>
</gene>
<sequence length="393" mass="42100">MTTHIRPLPGGIELKGEGAPPADDAGDLVTKALADLTKTVDDRLKGLEAKTATADKLAERLDKIELKLNRPGSGDPEPDKTPALETKAFEAFLRTGREAMGDVERKALRLADDSQAGYLAPPEFVAEIDKNLVLFSPVRQVATVRSTSAPSVTMLRRASAASATWVAEDEDRPETTVQYGAQSYPVHELATYVDVSLQMLEDAAIDVASELALEFAEAFGLAEGTAFVTGSGVKRPMGFMADTGVSYTPGGDASVIKPDGLIDLYHAVKPAYRLNGVWMMNSATLGAIRKLKDGQGQYLVQTAAGLAGAPATTILGRPVVEAPDMPDVVANAFPIAFGDFSVGYRIFDRIALSIVRDDYTQRTKGRVRFHGRRRVAGGVRRAEAIRKLKIATA</sequence>
<dbReference type="Proteomes" id="UP000266934">
    <property type="component" value="Chromosome"/>
</dbReference>
<dbReference type="NCBIfam" id="TIGR01554">
    <property type="entry name" value="major_cap_HK97"/>
    <property type="match status" value="1"/>
</dbReference>
<reference evidence="4 5" key="1">
    <citation type="submission" date="2018-08" db="EMBL/GenBank/DDBJ databases">
        <title>Complete genome sequencing of Blastochloris tepida GI.</title>
        <authorList>
            <person name="Tsukatani Y."/>
            <person name="Mori H."/>
        </authorList>
    </citation>
    <scope>NUCLEOTIDE SEQUENCE [LARGE SCALE GENOMIC DNA]</scope>
    <source>
        <strain evidence="4 5">GI</strain>
    </source>
</reference>
<accession>A0A348FXT8</accession>
<dbReference type="InterPro" id="IPR024455">
    <property type="entry name" value="Phage_capsid"/>
</dbReference>
<protein>
    <recommendedName>
        <fullName evidence="3">Phage capsid-like C-terminal domain-containing protein</fullName>
    </recommendedName>
</protein>
<dbReference type="Gene3D" id="3.30.2320.10">
    <property type="entry name" value="hypothetical protein PF0899 domain"/>
    <property type="match status" value="1"/>
</dbReference>
<keyword evidence="5" id="KW-1185">Reference proteome</keyword>
<dbReference type="SUPFAM" id="SSF56563">
    <property type="entry name" value="Major capsid protein gp5"/>
    <property type="match status" value="1"/>
</dbReference>
<evidence type="ECO:0000313" key="5">
    <source>
        <dbReference type="Proteomes" id="UP000266934"/>
    </source>
</evidence>
<organism evidence="4 5">
    <name type="scientific">Blastochloris tepida</name>
    <dbReference type="NCBI Taxonomy" id="2233851"/>
    <lineage>
        <taxon>Bacteria</taxon>
        <taxon>Pseudomonadati</taxon>
        <taxon>Pseudomonadota</taxon>
        <taxon>Alphaproteobacteria</taxon>
        <taxon>Hyphomicrobiales</taxon>
        <taxon>Blastochloridaceae</taxon>
        <taxon>Blastochloris</taxon>
    </lineage>
</organism>
<evidence type="ECO:0000313" key="4">
    <source>
        <dbReference type="EMBL" id="BBF92121.1"/>
    </source>
</evidence>
<dbReference type="RefSeq" id="WP_126397837.1">
    <property type="nucleotide sequence ID" value="NZ_AP018907.1"/>
</dbReference>